<name>A0ABY7MKE8_9BRAD</name>
<protein>
    <submittedName>
        <fullName evidence="1">Uncharacterized protein</fullName>
    </submittedName>
</protein>
<evidence type="ECO:0000313" key="2">
    <source>
        <dbReference type="Proteomes" id="UP001179614"/>
    </source>
</evidence>
<dbReference type="EMBL" id="CP089391">
    <property type="protein sequence ID" value="WBL77847.1"/>
    <property type="molecule type" value="Genomic_DNA"/>
</dbReference>
<keyword evidence="2" id="KW-1185">Reference proteome</keyword>
<accession>A0ABY7MKE8</accession>
<evidence type="ECO:0000313" key="1">
    <source>
        <dbReference type="EMBL" id="WBL77847.1"/>
    </source>
</evidence>
<organism evidence="1 2">
    <name type="scientific">Bradyrhizobium xenonodulans</name>
    <dbReference type="NCBI Taxonomy" id="2736875"/>
    <lineage>
        <taxon>Bacteria</taxon>
        <taxon>Pseudomonadati</taxon>
        <taxon>Pseudomonadota</taxon>
        <taxon>Alphaproteobacteria</taxon>
        <taxon>Hyphomicrobiales</taxon>
        <taxon>Nitrobacteraceae</taxon>
        <taxon>Bradyrhizobium</taxon>
    </lineage>
</organism>
<sequence>MDIPGLRDREPDPVMLPENVAPGVLFMASDLAADHSGKILSGQEIAEVKMLTTEGFRLKGH</sequence>
<dbReference type="RefSeq" id="WP_270163139.1">
    <property type="nucleotide sequence ID" value="NZ_CP089391.1"/>
</dbReference>
<gene>
    <name evidence="1" type="ORF">I3J27_33415</name>
</gene>
<proteinExistence type="predicted"/>
<dbReference type="Proteomes" id="UP001179614">
    <property type="component" value="Chromosome"/>
</dbReference>
<reference evidence="1" key="1">
    <citation type="submission" date="2021-12" db="EMBL/GenBank/DDBJ databases">
        <title>Bradyrhizobium xenonodulans sp. nov.</title>
        <authorList>
            <person name="Claassens R."/>
            <person name="Venter S.N."/>
            <person name="Beukes C.W."/>
            <person name="Stepkowski T."/>
            <person name="Steenkamp E.T."/>
        </authorList>
    </citation>
    <scope>NUCLEOTIDE SEQUENCE</scope>
    <source>
        <strain evidence="1">14AB</strain>
    </source>
</reference>